<evidence type="ECO:0000259" key="2">
    <source>
        <dbReference type="Pfam" id="PF18804"/>
    </source>
</evidence>
<dbReference type="InterPro" id="IPR040564">
    <property type="entry name" value="CxC3-like"/>
</dbReference>
<dbReference type="OrthoDB" id="8872203at2759"/>
<keyword evidence="4" id="KW-1185">Reference proteome</keyword>
<accession>A0A9Q1F2N5</accession>
<feature type="domain" description="CxC3 like cysteine cluster" evidence="2">
    <location>
        <begin position="216"/>
        <end position="291"/>
    </location>
</feature>
<dbReference type="Pfam" id="PF18758">
    <property type="entry name" value="KDZ"/>
    <property type="match status" value="1"/>
</dbReference>
<name>A0A9Q1F2N5_SYNKA</name>
<evidence type="ECO:0000313" key="4">
    <source>
        <dbReference type="Proteomes" id="UP001152622"/>
    </source>
</evidence>
<gene>
    <name evidence="3" type="ORF">SKAU_G00250050</name>
</gene>
<dbReference type="PANTHER" id="PTHR33104">
    <property type="entry name" value="SI:DKEY-29D5.2"/>
    <property type="match status" value="1"/>
</dbReference>
<evidence type="ECO:0000313" key="3">
    <source>
        <dbReference type="EMBL" id="KAJ8349875.1"/>
    </source>
</evidence>
<dbReference type="EMBL" id="JAINUF010000009">
    <property type="protein sequence ID" value="KAJ8349875.1"/>
    <property type="molecule type" value="Genomic_DNA"/>
</dbReference>
<protein>
    <recommendedName>
        <fullName evidence="2">CxC3 like cysteine cluster domain-containing protein</fullName>
    </recommendedName>
</protein>
<dbReference type="AlphaFoldDB" id="A0A9Q1F2N5"/>
<feature type="compositionally biased region" description="Low complexity" evidence="1">
    <location>
        <begin position="44"/>
        <end position="60"/>
    </location>
</feature>
<dbReference type="CDD" id="cd19757">
    <property type="entry name" value="Bbox1"/>
    <property type="match status" value="1"/>
</dbReference>
<feature type="compositionally biased region" description="Basic and acidic residues" evidence="1">
    <location>
        <begin position="1"/>
        <end position="14"/>
    </location>
</feature>
<reference evidence="3" key="1">
    <citation type="journal article" date="2023" name="Science">
        <title>Genome structures resolve the early diversification of teleost fishes.</title>
        <authorList>
            <person name="Parey E."/>
            <person name="Louis A."/>
            <person name="Montfort J."/>
            <person name="Bouchez O."/>
            <person name="Roques C."/>
            <person name="Iampietro C."/>
            <person name="Lluch J."/>
            <person name="Castinel A."/>
            <person name="Donnadieu C."/>
            <person name="Desvignes T."/>
            <person name="Floi Bucao C."/>
            <person name="Jouanno E."/>
            <person name="Wen M."/>
            <person name="Mejri S."/>
            <person name="Dirks R."/>
            <person name="Jansen H."/>
            <person name="Henkel C."/>
            <person name="Chen W.J."/>
            <person name="Zahm M."/>
            <person name="Cabau C."/>
            <person name="Klopp C."/>
            <person name="Thompson A.W."/>
            <person name="Robinson-Rechavi M."/>
            <person name="Braasch I."/>
            <person name="Lecointre G."/>
            <person name="Bobe J."/>
            <person name="Postlethwait J.H."/>
            <person name="Berthelot C."/>
            <person name="Roest Crollius H."/>
            <person name="Guiguen Y."/>
        </authorList>
    </citation>
    <scope>NUCLEOTIDE SEQUENCE</scope>
    <source>
        <strain evidence="3">WJC10195</strain>
    </source>
</reference>
<dbReference type="Pfam" id="PF18804">
    <property type="entry name" value="CxC3"/>
    <property type="match status" value="1"/>
</dbReference>
<comment type="caution">
    <text evidence="3">The sequence shown here is derived from an EMBL/GenBank/DDBJ whole genome shotgun (WGS) entry which is preliminary data.</text>
</comment>
<dbReference type="Proteomes" id="UP001152622">
    <property type="component" value="Chromosome 9"/>
</dbReference>
<dbReference type="InterPro" id="IPR040521">
    <property type="entry name" value="KDZ"/>
</dbReference>
<sequence>MQKQKRESQAKKDLAVPGHPKVTWWKRNREGQRITTSKRRKKVSSASAHTANVSSSSSTSMPAYQDADFNMQRLEDLLMDTESPDGEGCEKPPMSCWNERQRGVQHCWKQARPQNLDSLLAAYNIPGRTCTHCHSGKAVICCHECMPLEWFCAECDCAAHKRHSLHNRQTIIDGFYKYIPPSELVILKDDKYSICEQACLLPVAYPEKVCSCDSDVTVSAGRYDLHVPMVSCNHCKCQWVPDVCDFVRSGYWPTTMLAQTLFHQDLFESFEAMKTTAPGMSRQAFTAMLDQRTKHFGRTGKVNPDTFQRSFLQYIYCKFEERQLMGMESFVCPACVPEQLAVSLDGNRKLYRFQKANQDKDPGFFDGVFLAKDSEVSSFVEEVRGAVKSTAGKAMCGESHWTAARETSKQANKLDEEGVEIAVCRHGFLLKGLNMYRGEIFAYPMYLQREFQRSKFFAMDVTCRYTPLP</sequence>
<proteinExistence type="predicted"/>
<evidence type="ECO:0000256" key="1">
    <source>
        <dbReference type="SAM" id="MobiDB-lite"/>
    </source>
</evidence>
<feature type="region of interest" description="Disordered" evidence="1">
    <location>
        <begin position="1"/>
        <end position="63"/>
    </location>
</feature>
<organism evidence="3 4">
    <name type="scientific">Synaphobranchus kaupii</name>
    <name type="common">Kaup's arrowtooth eel</name>
    <dbReference type="NCBI Taxonomy" id="118154"/>
    <lineage>
        <taxon>Eukaryota</taxon>
        <taxon>Metazoa</taxon>
        <taxon>Chordata</taxon>
        <taxon>Craniata</taxon>
        <taxon>Vertebrata</taxon>
        <taxon>Euteleostomi</taxon>
        <taxon>Actinopterygii</taxon>
        <taxon>Neopterygii</taxon>
        <taxon>Teleostei</taxon>
        <taxon>Anguilliformes</taxon>
        <taxon>Synaphobranchidae</taxon>
        <taxon>Synaphobranchus</taxon>
    </lineage>
</organism>
<dbReference type="PANTHER" id="PTHR33104:SF2">
    <property type="entry name" value="CXC3 LIKE CYSTEINE CLUSTER DOMAIN-CONTAINING PROTEIN"/>
    <property type="match status" value="1"/>
</dbReference>